<dbReference type="PIRSF" id="PIRSF021774">
    <property type="entry name" value="UCP021774"/>
    <property type="match status" value="1"/>
</dbReference>
<reference evidence="2" key="1">
    <citation type="submission" date="2021-01" db="EMBL/GenBank/DDBJ databases">
        <title>Fulvivirga kasyanovii gen. nov., sp nov., a novel member of the phylum Bacteroidetes isolated from seawater in a mussel farm.</title>
        <authorList>
            <person name="Zhao L.-H."/>
            <person name="Wang Z.-J."/>
        </authorList>
    </citation>
    <scope>NUCLEOTIDE SEQUENCE</scope>
    <source>
        <strain evidence="2">29W222</strain>
    </source>
</reference>
<accession>A0A937G203</accession>
<dbReference type="InterPro" id="IPR035923">
    <property type="entry name" value="TT1751-like_sf"/>
</dbReference>
<evidence type="ECO:0000313" key="3">
    <source>
        <dbReference type="Proteomes" id="UP000614216"/>
    </source>
</evidence>
<dbReference type="CDD" id="cd14797">
    <property type="entry name" value="DUF302"/>
    <property type="match status" value="1"/>
</dbReference>
<dbReference type="Gene3D" id="3.30.310.70">
    <property type="entry name" value="TT1751-like domain"/>
    <property type="match status" value="1"/>
</dbReference>
<proteinExistence type="predicted"/>
<name>A0A937G203_9BACT</name>
<comment type="caution">
    <text evidence="2">The sequence shown here is derived from an EMBL/GenBank/DDBJ whole genome shotgun (WGS) entry which is preliminary data.</text>
</comment>
<gene>
    <name evidence="2" type="ORF">JMN32_20630</name>
</gene>
<dbReference type="SUPFAM" id="SSF103247">
    <property type="entry name" value="TT1751-like"/>
    <property type="match status" value="1"/>
</dbReference>
<feature type="domain" description="DUF302" evidence="1">
    <location>
        <begin position="36"/>
        <end position="99"/>
    </location>
</feature>
<dbReference type="InterPro" id="IPR005180">
    <property type="entry name" value="DUF302"/>
</dbReference>
<dbReference type="EMBL" id="JAEUGD010000065">
    <property type="protein sequence ID" value="MBL6448731.1"/>
    <property type="molecule type" value="Genomic_DNA"/>
</dbReference>
<sequence length="129" mass="14542">MNYYSNKLIKHGHFDKVIQKVTEALKEEGFGVLTEIDVRDTFKKKIDVDFRPYKILGACNPQFAYKALQAEDKIGTMLPCNVIVQQTDVDTIDVAVVDPVASMQAVGNKDLESIAGEVRDRLKRVLEKL</sequence>
<dbReference type="AlphaFoldDB" id="A0A937G203"/>
<dbReference type="RefSeq" id="WP_202858272.1">
    <property type="nucleotide sequence ID" value="NZ_JAEUGD010000065.1"/>
</dbReference>
<evidence type="ECO:0000259" key="1">
    <source>
        <dbReference type="Pfam" id="PF03625"/>
    </source>
</evidence>
<dbReference type="Proteomes" id="UP000614216">
    <property type="component" value="Unassembled WGS sequence"/>
</dbReference>
<evidence type="ECO:0000313" key="2">
    <source>
        <dbReference type="EMBL" id="MBL6448731.1"/>
    </source>
</evidence>
<organism evidence="2 3">
    <name type="scientific">Fulvivirga marina</name>
    <dbReference type="NCBI Taxonomy" id="2494733"/>
    <lineage>
        <taxon>Bacteria</taxon>
        <taxon>Pseudomonadati</taxon>
        <taxon>Bacteroidota</taxon>
        <taxon>Cytophagia</taxon>
        <taxon>Cytophagales</taxon>
        <taxon>Fulvivirgaceae</taxon>
        <taxon>Fulvivirga</taxon>
    </lineage>
</organism>
<dbReference type="Pfam" id="PF03625">
    <property type="entry name" value="DUF302"/>
    <property type="match status" value="1"/>
</dbReference>
<dbReference type="InterPro" id="IPR016796">
    <property type="entry name" value="UCP021774"/>
</dbReference>
<keyword evidence="3" id="KW-1185">Reference proteome</keyword>
<dbReference type="PANTHER" id="PTHR38342">
    <property type="entry name" value="SLR5037 PROTEIN"/>
    <property type="match status" value="1"/>
</dbReference>
<dbReference type="PANTHER" id="PTHR38342:SF1">
    <property type="entry name" value="SLR5037 PROTEIN"/>
    <property type="match status" value="1"/>
</dbReference>
<protein>
    <submittedName>
        <fullName evidence="2">DUF302 domain-containing protein</fullName>
    </submittedName>
</protein>